<name>A0ACB7T575_HYAAI</name>
<dbReference type="EMBL" id="CM023490">
    <property type="protein sequence ID" value="KAH6942223.1"/>
    <property type="molecule type" value="Genomic_DNA"/>
</dbReference>
<accession>A0ACB7T575</accession>
<sequence length="868" mass="95647">MFGWNKRSTTSAHELTGSASSSPSRKDGRNPREEDVQEVSLVGKVQNSDSAVVVVLGGINLQEPENISSGKSTYVFKPQLNQWLTFQPLPEPRNYHAVVYYGGCIYVFGGYSPAEANKGEARAQRSVFKFHVREKRWDRAADMQYARACHGAVVVYEKIMVVGGKDDKGEILNSVELYNPASDSWVPYRHLPLPLMGCGVGFLGGMVYVVGGVTTKRQVFSGMVPAEVLSTVHATDPNERTWVRRPSLPEPRAYCTALTIHHELWLAGGLKPSGRDPTGFTNVVDVLAFDSLRGRWEFRFKLTRARHAVAAANADDRIYVIGGMTCQEGTSVEDVDVYHRQRLCFLDCQLLPKKLTGLAAVTIPPDSTDGSGPKSGASSRAPSSLKLDQGDQDKRKRSQKPPKNLYSDKDRSTEEIEVPPEVRVKPTPHRRPRTDAGDVEDNTEGGHWPPSRLSLDSSTFLGVEALKLRTPLSRPSLPRFYHYVPTAPTNDPHSGITVRVDDDFKRTKEVLGLRDASGLPAFARKLRRVKKVQDDTLPIILTFGGLDPRDPLNYANGKTGRVVLHYHVLKNRWDLCGMMPEPRSYHAAVLIGRAVYVTGGFDPETRKCGELVACKTTFAYDIDSMEWSRKADMKTGRAAHGAAQFQDKLLVFGGRGRFGRAVASTEEYDPASDTWRECTPLDMPRMAVGCATVGNIIYVVGGMVPEADDLYRAVDRVDIYDPKTHTWSEGPPLPKPRAFPAAASLGDKLWLIGGCYDNSEPGLSLVSLRDVDVLEPSGWVHMGCTVHSRHATAVAVADTNIYVIGGTSSVLNGPIKRPEVYLQQDDRYKFPAEYPEAMTGISAVSVPPVTPTFRSQSLTCMITDILAE</sequence>
<evidence type="ECO:0000313" key="2">
    <source>
        <dbReference type="Proteomes" id="UP000821845"/>
    </source>
</evidence>
<dbReference type="Proteomes" id="UP000821845">
    <property type="component" value="Chromosome 10"/>
</dbReference>
<proteinExistence type="predicted"/>
<organism evidence="1 2">
    <name type="scientific">Hyalomma asiaticum</name>
    <name type="common">Tick</name>
    <dbReference type="NCBI Taxonomy" id="266040"/>
    <lineage>
        <taxon>Eukaryota</taxon>
        <taxon>Metazoa</taxon>
        <taxon>Ecdysozoa</taxon>
        <taxon>Arthropoda</taxon>
        <taxon>Chelicerata</taxon>
        <taxon>Arachnida</taxon>
        <taxon>Acari</taxon>
        <taxon>Parasitiformes</taxon>
        <taxon>Ixodida</taxon>
        <taxon>Ixodoidea</taxon>
        <taxon>Ixodidae</taxon>
        <taxon>Hyalomminae</taxon>
        <taxon>Hyalomma</taxon>
    </lineage>
</organism>
<gene>
    <name evidence="1" type="ORF">HPB50_002016</name>
</gene>
<reference evidence="1" key="1">
    <citation type="submission" date="2020-05" db="EMBL/GenBank/DDBJ databases">
        <title>Large-scale comparative analyses of tick genomes elucidate their genetic diversity and vector capacities.</title>
        <authorList>
            <person name="Jia N."/>
            <person name="Wang J."/>
            <person name="Shi W."/>
            <person name="Du L."/>
            <person name="Sun Y."/>
            <person name="Zhan W."/>
            <person name="Jiang J."/>
            <person name="Wang Q."/>
            <person name="Zhang B."/>
            <person name="Ji P."/>
            <person name="Sakyi L.B."/>
            <person name="Cui X."/>
            <person name="Yuan T."/>
            <person name="Jiang B."/>
            <person name="Yang W."/>
            <person name="Lam T.T.-Y."/>
            <person name="Chang Q."/>
            <person name="Ding S."/>
            <person name="Wang X."/>
            <person name="Zhu J."/>
            <person name="Ruan X."/>
            <person name="Zhao L."/>
            <person name="Wei J."/>
            <person name="Que T."/>
            <person name="Du C."/>
            <person name="Cheng J."/>
            <person name="Dai P."/>
            <person name="Han X."/>
            <person name="Huang E."/>
            <person name="Gao Y."/>
            <person name="Liu J."/>
            <person name="Shao H."/>
            <person name="Ye R."/>
            <person name="Li L."/>
            <person name="Wei W."/>
            <person name="Wang X."/>
            <person name="Wang C."/>
            <person name="Yang T."/>
            <person name="Huo Q."/>
            <person name="Li W."/>
            <person name="Guo W."/>
            <person name="Chen H."/>
            <person name="Zhou L."/>
            <person name="Ni X."/>
            <person name="Tian J."/>
            <person name="Zhou Y."/>
            <person name="Sheng Y."/>
            <person name="Liu T."/>
            <person name="Pan Y."/>
            <person name="Xia L."/>
            <person name="Li J."/>
            <person name="Zhao F."/>
            <person name="Cao W."/>
        </authorList>
    </citation>
    <scope>NUCLEOTIDE SEQUENCE</scope>
    <source>
        <strain evidence="1">Hyas-2018</strain>
    </source>
</reference>
<protein>
    <submittedName>
        <fullName evidence="1">Uncharacterized protein</fullName>
    </submittedName>
</protein>
<comment type="caution">
    <text evidence="1">The sequence shown here is derived from an EMBL/GenBank/DDBJ whole genome shotgun (WGS) entry which is preliminary data.</text>
</comment>
<evidence type="ECO:0000313" key="1">
    <source>
        <dbReference type="EMBL" id="KAH6942223.1"/>
    </source>
</evidence>
<keyword evidence="2" id="KW-1185">Reference proteome</keyword>